<feature type="non-terminal residue" evidence="1">
    <location>
        <position position="1"/>
    </location>
</feature>
<evidence type="ECO:0000313" key="1">
    <source>
        <dbReference type="EMBL" id="GFD61137.1"/>
    </source>
</evidence>
<dbReference type="AlphaFoldDB" id="A0A699XN73"/>
<accession>A0A699XN73</accession>
<organism evidence="1">
    <name type="scientific">Tanacetum cinerariifolium</name>
    <name type="common">Dalmatian daisy</name>
    <name type="synonym">Chrysanthemum cinerariifolium</name>
    <dbReference type="NCBI Taxonomy" id="118510"/>
    <lineage>
        <taxon>Eukaryota</taxon>
        <taxon>Viridiplantae</taxon>
        <taxon>Streptophyta</taxon>
        <taxon>Embryophyta</taxon>
        <taxon>Tracheophyta</taxon>
        <taxon>Spermatophyta</taxon>
        <taxon>Magnoliopsida</taxon>
        <taxon>eudicotyledons</taxon>
        <taxon>Gunneridae</taxon>
        <taxon>Pentapetalae</taxon>
        <taxon>asterids</taxon>
        <taxon>campanulids</taxon>
        <taxon>Asterales</taxon>
        <taxon>Asteraceae</taxon>
        <taxon>Asteroideae</taxon>
        <taxon>Anthemideae</taxon>
        <taxon>Anthemidinae</taxon>
        <taxon>Tanacetum</taxon>
    </lineage>
</organism>
<protein>
    <submittedName>
        <fullName evidence="1">Uncharacterized protein</fullName>
    </submittedName>
</protein>
<reference evidence="1" key="1">
    <citation type="journal article" date="2019" name="Sci. Rep.">
        <title>Draft genome of Tanacetum cinerariifolium, the natural source of mosquito coil.</title>
        <authorList>
            <person name="Yamashiro T."/>
            <person name="Shiraishi A."/>
            <person name="Satake H."/>
            <person name="Nakayama K."/>
        </authorList>
    </citation>
    <scope>NUCLEOTIDE SEQUENCE</scope>
</reference>
<name>A0A699XN73_TANCI</name>
<comment type="caution">
    <text evidence="1">The sequence shown here is derived from an EMBL/GenBank/DDBJ whole genome shotgun (WGS) entry which is preliminary data.</text>
</comment>
<dbReference type="EMBL" id="BKCJ011887268">
    <property type="protein sequence ID" value="GFD61137.1"/>
    <property type="molecule type" value="Genomic_DNA"/>
</dbReference>
<gene>
    <name evidence="1" type="ORF">Tci_933106</name>
</gene>
<proteinExistence type="predicted"/>
<sequence>AGVLRGLGELGRVGDGDSGVAVDVTYYMNGCSGLRRGSFDDVGYDHDVCVSAYPQS</sequence>